<dbReference type="InterPro" id="IPR050291">
    <property type="entry name" value="CDF_Transporter"/>
</dbReference>
<evidence type="ECO:0000256" key="2">
    <source>
        <dbReference type="ARBA" id="ARBA00008114"/>
    </source>
</evidence>
<feature type="transmembrane region" description="Helical" evidence="7">
    <location>
        <begin position="37"/>
        <end position="54"/>
    </location>
</feature>
<dbReference type="GO" id="GO:0006882">
    <property type="term" value="P:intracellular zinc ion homeostasis"/>
    <property type="evidence" value="ECO:0007669"/>
    <property type="project" value="TreeGrafter"/>
</dbReference>
<dbReference type="GO" id="GO:0005886">
    <property type="term" value="C:plasma membrane"/>
    <property type="evidence" value="ECO:0007669"/>
    <property type="project" value="TreeGrafter"/>
</dbReference>
<evidence type="ECO:0000259" key="9">
    <source>
        <dbReference type="Pfam" id="PF16916"/>
    </source>
</evidence>
<feature type="domain" description="Cation efflux protein cytoplasmic" evidence="9">
    <location>
        <begin position="205"/>
        <end position="282"/>
    </location>
</feature>
<dbReference type="AlphaFoldDB" id="R4K0X4"/>
<dbReference type="GO" id="GO:0015093">
    <property type="term" value="F:ferrous iron transmembrane transporter activity"/>
    <property type="evidence" value="ECO:0007669"/>
    <property type="project" value="TreeGrafter"/>
</dbReference>
<dbReference type="RefSeq" id="WP_015615060.1">
    <property type="nucleotide sequence ID" value="NC_021182.1"/>
</dbReference>
<dbReference type="FunFam" id="1.20.1510.10:FF:000006">
    <property type="entry name" value="Divalent cation efflux transporter"/>
    <property type="match status" value="1"/>
</dbReference>
<keyword evidence="4 7" id="KW-0812">Transmembrane</keyword>
<dbReference type="GO" id="GO:0015086">
    <property type="term" value="F:cadmium ion transmembrane transporter activity"/>
    <property type="evidence" value="ECO:0007669"/>
    <property type="project" value="TreeGrafter"/>
</dbReference>
<proteinExistence type="inferred from homology"/>
<dbReference type="GO" id="GO:0015341">
    <property type="term" value="F:zinc efflux antiporter activity"/>
    <property type="evidence" value="ECO:0007669"/>
    <property type="project" value="TreeGrafter"/>
</dbReference>
<evidence type="ECO:0000256" key="3">
    <source>
        <dbReference type="ARBA" id="ARBA00022448"/>
    </source>
</evidence>
<keyword evidence="5 7" id="KW-1133">Transmembrane helix</keyword>
<feature type="transmembrane region" description="Helical" evidence="7">
    <location>
        <begin position="148"/>
        <end position="169"/>
    </location>
</feature>
<dbReference type="STRING" id="86416.Clopa_1840"/>
<dbReference type="Gene3D" id="3.30.70.1350">
    <property type="entry name" value="Cation efflux protein, cytoplasmic domain"/>
    <property type="match status" value="1"/>
</dbReference>
<dbReference type="InterPro" id="IPR058533">
    <property type="entry name" value="Cation_efflux_TM"/>
</dbReference>
<dbReference type="Pfam" id="PF16916">
    <property type="entry name" value="ZT_dimer"/>
    <property type="match status" value="1"/>
</dbReference>
<evidence type="ECO:0000313" key="11">
    <source>
        <dbReference type="Proteomes" id="UP000013523"/>
    </source>
</evidence>
<dbReference type="KEGG" id="cpas:Clopa_1840"/>
<dbReference type="PANTHER" id="PTHR43840">
    <property type="entry name" value="MITOCHONDRIAL METAL TRANSPORTER 1-RELATED"/>
    <property type="match status" value="1"/>
</dbReference>
<dbReference type="eggNOG" id="COG0053">
    <property type="taxonomic scope" value="Bacteria"/>
</dbReference>
<feature type="transmembrane region" description="Helical" evidence="7">
    <location>
        <begin position="108"/>
        <end position="127"/>
    </location>
</feature>
<evidence type="ECO:0000256" key="6">
    <source>
        <dbReference type="ARBA" id="ARBA00023136"/>
    </source>
</evidence>
<accession>R4K0X4</accession>
<keyword evidence="6 7" id="KW-0472">Membrane</keyword>
<comment type="subcellular location">
    <subcellularLocation>
        <location evidence="1">Membrane</location>
        <topology evidence="1">Multi-pass membrane protein</topology>
    </subcellularLocation>
</comment>
<evidence type="ECO:0000256" key="1">
    <source>
        <dbReference type="ARBA" id="ARBA00004141"/>
    </source>
</evidence>
<feature type="transmembrane region" description="Helical" evidence="7">
    <location>
        <begin position="7"/>
        <end position="31"/>
    </location>
</feature>
<feature type="transmembrane region" description="Helical" evidence="7">
    <location>
        <begin position="75"/>
        <end position="96"/>
    </location>
</feature>
<keyword evidence="3" id="KW-0813">Transport</keyword>
<dbReference type="PANTHER" id="PTHR43840:SF15">
    <property type="entry name" value="MITOCHONDRIAL METAL TRANSPORTER 1-RELATED"/>
    <property type="match status" value="1"/>
</dbReference>
<dbReference type="NCBIfam" id="TIGR01297">
    <property type="entry name" value="CDF"/>
    <property type="match status" value="1"/>
</dbReference>
<evidence type="ECO:0000256" key="7">
    <source>
        <dbReference type="SAM" id="Phobius"/>
    </source>
</evidence>
<feature type="domain" description="Cation efflux protein transmembrane" evidence="8">
    <location>
        <begin position="8"/>
        <end position="201"/>
    </location>
</feature>
<organism evidence="10 11">
    <name type="scientific">Clostridium pasteurianum BC1</name>
    <dbReference type="NCBI Taxonomy" id="86416"/>
    <lineage>
        <taxon>Bacteria</taxon>
        <taxon>Bacillati</taxon>
        <taxon>Bacillota</taxon>
        <taxon>Clostridia</taxon>
        <taxon>Eubacteriales</taxon>
        <taxon>Clostridiaceae</taxon>
        <taxon>Clostridium</taxon>
    </lineage>
</organism>
<dbReference type="SUPFAM" id="SSF160240">
    <property type="entry name" value="Cation efflux protein cytoplasmic domain-like"/>
    <property type="match status" value="1"/>
</dbReference>
<feature type="transmembrane region" description="Helical" evidence="7">
    <location>
        <begin position="175"/>
        <end position="193"/>
    </location>
</feature>
<evidence type="ECO:0000259" key="8">
    <source>
        <dbReference type="Pfam" id="PF01545"/>
    </source>
</evidence>
<dbReference type="PATRIC" id="fig|86416.3.peg.1814"/>
<dbReference type="Pfam" id="PF01545">
    <property type="entry name" value="Cation_efflux"/>
    <property type="match status" value="1"/>
</dbReference>
<dbReference type="Proteomes" id="UP000013523">
    <property type="component" value="Chromosome"/>
</dbReference>
<comment type="similarity">
    <text evidence="2">Belongs to the cation diffusion facilitator (CDF) transporter (TC 2.A.4) family.</text>
</comment>
<gene>
    <name evidence="10" type="ORF">Clopa_1840</name>
</gene>
<evidence type="ECO:0000256" key="4">
    <source>
        <dbReference type="ARBA" id="ARBA00022692"/>
    </source>
</evidence>
<dbReference type="InterPro" id="IPR027469">
    <property type="entry name" value="Cation_efflux_TMD_sf"/>
</dbReference>
<dbReference type="HOGENOM" id="CLU_013430_3_0_9"/>
<dbReference type="InterPro" id="IPR002524">
    <property type="entry name" value="Cation_efflux"/>
</dbReference>
<protein>
    <submittedName>
        <fullName evidence="10">Cation diffusion facilitator family transporter</fullName>
    </submittedName>
</protein>
<dbReference type="OrthoDB" id="9806522at2"/>
<name>R4K0X4_CLOPA</name>
<dbReference type="InterPro" id="IPR036837">
    <property type="entry name" value="Cation_efflux_CTD_sf"/>
</dbReference>
<dbReference type="SUPFAM" id="SSF161111">
    <property type="entry name" value="Cation efflux protein transmembrane domain-like"/>
    <property type="match status" value="1"/>
</dbReference>
<dbReference type="Gene3D" id="1.20.1510.10">
    <property type="entry name" value="Cation efflux protein transmembrane domain"/>
    <property type="match status" value="1"/>
</dbReference>
<dbReference type="InterPro" id="IPR027470">
    <property type="entry name" value="Cation_efflux_CTD"/>
</dbReference>
<evidence type="ECO:0000256" key="5">
    <source>
        <dbReference type="ARBA" id="ARBA00022989"/>
    </source>
</evidence>
<sequence length="289" mass="31928">MNKENGAFLSIASNIILIIFKIIAGISMNSISVISEGIHSSIDLIASLIAFFSIKEASKAEDEDHPFGHGKYENVSGFVEALLILFAGIIIIYESIVKIFSENNVGNIYSGIVVMLISTGVNLITSLNILKISKKTESIALEADAMHLLTDVFTSLGVFIGLILLKLTGLKIFDSIAAIIVALLIIRTSIVLIKKSMKDLVDSSLSSEDINRILNIIHKYSDVKSYHKLRTRKSGDTREIDIHLLLDSNQSLVEAHNLCSSIEKDIKIIFPNSYILIHAEPYHRHNLLK</sequence>
<reference evidence="10 11" key="1">
    <citation type="submission" date="2012-01" db="EMBL/GenBank/DDBJ databases">
        <title>Complete sequence of chromosome of Clostridium pasteurianum BC1.</title>
        <authorList>
            <consortium name="US DOE Joint Genome Institute"/>
            <person name="Lucas S."/>
            <person name="Han J."/>
            <person name="Lapidus A."/>
            <person name="Cheng J.-F."/>
            <person name="Goodwin L."/>
            <person name="Pitluck S."/>
            <person name="Peters L."/>
            <person name="Mikhailova N."/>
            <person name="Teshima H."/>
            <person name="Detter J.C."/>
            <person name="Han C."/>
            <person name="Tapia R."/>
            <person name="Land M."/>
            <person name="Hauser L."/>
            <person name="Kyrpides N."/>
            <person name="Ivanova N."/>
            <person name="Pagani I."/>
            <person name="Dunn J."/>
            <person name="Taghavi S."/>
            <person name="Francis A."/>
            <person name="van der Lelie D."/>
            <person name="Woyke T."/>
        </authorList>
    </citation>
    <scope>NUCLEOTIDE SEQUENCE [LARGE SCALE GENOMIC DNA]</scope>
    <source>
        <strain evidence="10 11">BC1</strain>
    </source>
</reference>
<keyword evidence="11" id="KW-1185">Reference proteome</keyword>
<dbReference type="EMBL" id="CP003261">
    <property type="protein sequence ID" value="AGK96742.1"/>
    <property type="molecule type" value="Genomic_DNA"/>
</dbReference>
<evidence type="ECO:0000313" key="10">
    <source>
        <dbReference type="EMBL" id="AGK96742.1"/>
    </source>
</evidence>